<organism evidence="1 2">
    <name type="scientific">Dendrobium thyrsiflorum</name>
    <name type="common">Pinecone-like raceme dendrobium</name>
    <name type="synonym">Orchid</name>
    <dbReference type="NCBI Taxonomy" id="117978"/>
    <lineage>
        <taxon>Eukaryota</taxon>
        <taxon>Viridiplantae</taxon>
        <taxon>Streptophyta</taxon>
        <taxon>Embryophyta</taxon>
        <taxon>Tracheophyta</taxon>
        <taxon>Spermatophyta</taxon>
        <taxon>Magnoliopsida</taxon>
        <taxon>Liliopsida</taxon>
        <taxon>Asparagales</taxon>
        <taxon>Orchidaceae</taxon>
        <taxon>Epidendroideae</taxon>
        <taxon>Malaxideae</taxon>
        <taxon>Dendrobiinae</taxon>
        <taxon>Dendrobium</taxon>
    </lineage>
</organism>
<reference evidence="1 2" key="1">
    <citation type="journal article" date="2024" name="Plant Biotechnol. J.">
        <title>Dendrobium thyrsiflorum genome and its molecular insights into genes involved in important horticultural traits.</title>
        <authorList>
            <person name="Chen B."/>
            <person name="Wang J.Y."/>
            <person name="Zheng P.J."/>
            <person name="Li K.L."/>
            <person name="Liang Y.M."/>
            <person name="Chen X.F."/>
            <person name="Zhang C."/>
            <person name="Zhao X."/>
            <person name="He X."/>
            <person name="Zhang G.Q."/>
            <person name="Liu Z.J."/>
            <person name="Xu Q."/>
        </authorList>
    </citation>
    <scope>NUCLEOTIDE SEQUENCE [LARGE SCALE GENOMIC DNA]</scope>
    <source>
        <strain evidence="1">GZMU011</strain>
    </source>
</reference>
<evidence type="ECO:0000313" key="2">
    <source>
        <dbReference type="Proteomes" id="UP001552299"/>
    </source>
</evidence>
<protein>
    <submittedName>
        <fullName evidence="1">Uncharacterized protein</fullName>
    </submittedName>
</protein>
<dbReference type="AlphaFoldDB" id="A0ABD0TV13"/>
<dbReference type="Proteomes" id="UP001552299">
    <property type="component" value="Unassembled WGS sequence"/>
</dbReference>
<name>A0ABD0TV13_DENTH</name>
<accession>A0ABD0TV13</accession>
<dbReference type="Gene3D" id="1.10.287.40">
    <property type="entry name" value="Serine-tRNA synthetase, tRNA binding domain"/>
    <property type="match status" value="1"/>
</dbReference>
<gene>
    <name evidence="1" type="ORF">M5K25_027913</name>
</gene>
<keyword evidence="2" id="KW-1185">Reference proteome</keyword>
<dbReference type="EMBL" id="JANQDX010000020">
    <property type="protein sequence ID" value="KAL0903527.1"/>
    <property type="molecule type" value="Genomic_DNA"/>
</dbReference>
<proteinExistence type="predicted"/>
<sequence>MRSYALTRKEWHQRLWSACFSRQYELDCRRKDFILINKEIAQLKIANRDATEKIKTTNKNKRLTAEKMEEVQQAKNGGGPTGEANDYYNKIKEWEIRREVRGEAKPAGLVRPRDGRSVCVGDQRQADVQNLEEGVGPCSQVCTGRLSTGREGGRALVAERSIAGLSAKAGVQLSSVRALVKRRLSVSWRQQVLLALDARLGQTRKLAGLVLSRDGSWRRVSGVWVFAQGGSEMEPMRDRGAGDVQCARRSHRSTKETRMAQVNVQERGIETSRALVIAQGTGGGHAGR</sequence>
<dbReference type="InterPro" id="IPR042103">
    <property type="entry name" value="SerRS_1_N_sf"/>
</dbReference>
<evidence type="ECO:0000313" key="1">
    <source>
        <dbReference type="EMBL" id="KAL0903527.1"/>
    </source>
</evidence>
<comment type="caution">
    <text evidence="1">The sequence shown here is derived from an EMBL/GenBank/DDBJ whole genome shotgun (WGS) entry which is preliminary data.</text>
</comment>